<proteinExistence type="predicted"/>
<reference evidence="1 2" key="2">
    <citation type="journal article" date="2022" name="Mol. Ecol. Resour.">
        <title>The genomes of chicory, endive, great burdock and yacon provide insights into Asteraceae paleo-polyploidization history and plant inulin production.</title>
        <authorList>
            <person name="Fan W."/>
            <person name="Wang S."/>
            <person name="Wang H."/>
            <person name="Wang A."/>
            <person name="Jiang F."/>
            <person name="Liu H."/>
            <person name="Zhao H."/>
            <person name="Xu D."/>
            <person name="Zhang Y."/>
        </authorList>
    </citation>
    <scope>NUCLEOTIDE SEQUENCE [LARGE SCALE GENOMIC DNA]</scope>
    <source>
        <strain evidence="2">cv. Yunnan</strain>
        <tissue evidence="1">Leaves</tissue>
    </source>
</reference>
<reference evidence="2" key="1">
    <citation type="journal article" date="2022" name="Mol. Ecol. Resour.">
        <title>The genomes of chicory, endive, great burdock and yacon provide insights into Asteraceae palaeo-polyploidization history and plant inulin production.</title>
        <authorList>
            <person name="Fan W."/>
            <person name="Wang S."/>
            <person name="Wang H."/>
            <person name="Wang A."/>
            <person name="Jiang F."/>
            <person name="Liu H."/>
            <person name="Zhao H."/>
            <person name="Xu D."/>
            <person name="Zhang Y."/>
        </authorList>
    </citation>
    <scope>NUCLEOTIDE SEQUENCE [LARGE SCALE GENOMIC DNA]</scope>
    <source>
        <strain evidence="2">cv. Yunnan</strain>
    </source>
</reference>
<dbReference type="EMBL" id="CM042035">
    <property type="protein sequence ID" value="KAI3754834.1"/>
    <property type="molecule type" value="Genomic_DNA"/>
</dbReference>
<evidence type="ECO:0000313" key="2">
    <source>
        <dbReference type="Proteomes" id="UP001056120"/>
    </source>
</evidence>
<keyword evidence="2" id="KW-1185">Reference proteome</keyword>
<dbReference type="Proteomes" id="UP001056120">
    <property type="component" value="Linkage Group LG18"/>
</dbReference>
<sequence>MGSWPKYLQENSENEPRRNSDHDSRQCTKQDHGHFTVTLTLPPTTSFFDFIMKKNRCTNFSSLVFPCPF</sequence>
<organism evidence="1 2">
    <name type="scientific">Smallanthus sonchifolius</name>
    <dbReference type="NCBI Taxonomy" id="185202"/>
    <lineage>
        <taxon>Eukaryota</taxon>
        <taxon>Viridiplantae</taxon>
        <taxon>Streptophyta</taxon>
        <taxon>Embryophyta</taxon>
        <taxon>Tracheophyta</taxon>
        <taxon>Spermatophyta</taxon>
        <taxon>Magnoliopsida</taxon>
        <taxon>eudicotyledons</taxon>
        <taxon>Gunneridae</taxon>
        <taxon>Pentapetalae</taxon>
        <taxon>asterids</taxon>
        <taxon>campanulids</taxon>
        <taxon>Asterales</taxon>
        <taxon>Asteraceae</taxon>
        <taxon>Asteroideae</taxon>
        <taxon>Heliantheae alliance</taxon>
        <taxon>Millerieae</taxon>
        <taxon>Smallanthus</taxon>
    </lineage>
</organism>
<gene>
    <name evidence="1" type="ORF">L1987_54625</name>
</gene>
<name>A0ACB9E7L6_9ASTR</name>
<protein>
    <submittedName>
        <fullName evidence="1">Uncharacterized protein</fullName>
    </submittedName>
</protein>
<comment type="caution">
    <text evidence="1">The sequence shown here is derived from an EMBL/GenBank/DDBJ whole genome shotgun (WGS) entry which is preliminary data.</text>
</comment>
<evidence type="ECO:0000313" key="1">
    <source>
        <dbReference type="EMBL" id="KAI3754834.1"/>
    </source>
</evidence>
<accession>A0ACB9E7L6</accession>